<evidence type="ECO:0000256" key="1">
    <source>
        <dbReference type="SAM" id="Phobius"/>
    </source>
</evidence>
<gene>
    <name evidence="2" type="ORF">ADN00_07815</name>
</gene>
<reference evidence="2 3" key="1">
    <citation type="submission" date="2015-07" db="EMBL/GenBank/DDBJ databases">
        <title>Genome sequence of Ornatilinea apprima DSM 23815.</title>
        <authorList>
            <person name="Hemp J."/>
            <person name="Ward L.M."/>
            <person name="Pace L.A."/>
            <person name="Fischer W.W."/>
        </authorList>
    </citation>
    <scope>NUCLEOTIDE SEQUENCE [LARGE SCALE GENOMIC DNA]</scope>
    <source>
        <strain evidence="2 3">P3M-1</strain>
    </source>
</reference>
<dbReference type="EMBL" id="LGCL01000020">
    <property type="protein sequence ID" value="KPL78075.1"/>
    <property type="molecule type" value="Genomic_DNA"/>
</dbReference>
<sequence>MKESMKKQSWKLIPKTASGRWSVVLIVAMPILFSIGSSFAKGLYQSVPAGDSILADISARPALAFTMLAGMAAGISAFITGLLAILRQKEKALLVYVATVIGALFLFFLAGEFMFPH</sequence>
<keyword evidence="1" id="KW-0472">Membrane</keyword>
<dbReference type="Proteomes" id="UP000050417">
    <property type="component" value="Unassembled WGS sequence"/>
</dbReference>
<feature type="transmembrane region" description="Helical" evidence="1">
    <location>
        <begin position="93"/>
        <end position="115"/>
    </location>
</feature>
<evidence type="ECO:0000313" key="2">
    <source>
        <dbReference type="EMBL" id="KPL78075.1"/>
    </source>
</evidence>
<dbReference type="AlphaFoldDB" id="A0A0P6XCU8"/>
<dbReference type="RefSeq" id="WP_075062430.1">
    <property type="nucleotide sequence ID" value="NZ_LGCL01000020.1"/>
</dbReference>
<keyword evidence="3" id="KW-1185">Reference proteome</keyword>
<proteinExistence type="predicted"/>
<accession>A0A0P6XCU8</accession>
<evidence type="ECO:0000313" key="3">
    <source>
        <dbReference type="Proteomes" id="UP000050417"/>
    </source>
</evidence>
<organism evidence="2 3">
    <name type="scientific">Ornatilinea apprima</name>
    <dbReference type="NCBI Taxonomy" id="1134406"/>
    <lineage>
        <taxon>Bacteria</taxon>
        <taxon>Bacillati</taxon>
        <taxon>Chloroflexota</taxon>
        <taxon>Anaerolineae</taxon>
        <taxon>Anaerolineales</taxon>
        <taxon>Anaerolineaceae</taxon>
        <taxon>Ornatilinea</taxon>
    </lineage>
</organism>
<protein>
    <submittedName>
        <fullName evidence="2">Uncharacterized protein</fullName>
    </submittedName>
</protein>
<name>A0A0P6XCU8_9CHLR</name>
<keyword evidence="1" id="KW-0812">Transmembrane</keyword>
<feature type="transmembrane region" description="Helical" evidence="1">
    <location>
        <begin position="64"/>
        <end position="86"/>
    </location>
</feature>
<feature type="transmembrane region" description="Helical" evidence="1">
    <location>
        <begin position="21"/>
        <end position="44"/>
    </location>
</feature>
<comment type="caution">
    <text evidence="2">The sequence shown here is derived from an EMBL/GenBank/DDBJ whole genome shotgun (WGS) entry which is preliminary data.</text>
</comment>
<keyword evidence="1" id="KW-1133">Transmembrane helix</keyword>